<evidence type="ECO:0000313" key="4">
    <source>
        <dbReference type="Proteomes" id="UP001056937"/>
    </source>
</evidence>
<gene>
    <name evidence="3" type="ORF">LHA26_17115</name>
</gene>
<name>A0ABY4XEC0_9SPHN</name>
<dbReference type="EMBL" id="CP084931">
    <property type="protein sequence ID" value="USI75066.1"/>
    <property type="molecule type" value="Genomic_DNA"/>
</dbReference>
<feature type="domain" description="FecR protein" evidence="1">
    <location>
        <begin position="111"/>
        <end position="197"/>
    </location>
</feature>
<dbReference type="PIRSF" id="PIRSF018266">
    <property type="entry name" value="FecR"/>
    <property type="match status" value="1"/>
</dbReference>
<organism evidence="3 4">
    <name type="scientific">Sphingomonas morindae</name>
    <dbReference type="NCBI Taxonomy" id="1541170"/>
    <lineage>
        <taxon>Bacteria</taxon>
        <taxon>Pseudomonadati</taxon>
        <taxon>Pseudomonadota</taxon>
        <taxon>Alphaproteobacteria</taxon>
        <taxon>Sphingomonadales</taxon>
        <taxon>Sphingomonadaceae</taxon>
        <taxon>Sphingomonas</taxon>
    </lineage>
</organism>
<keyword evidence="4" id="KW-1185">Reference proteome</keyword>
<dbReference type="PANTHER" id="PTHR30273">
    <property type="entry name" value="PERIPLASMIC SIGNAL SENSOR AND SIGMA FACTOR ACTIVATOR FECR-RELATED"/>
    <property type="match status" value="1"/>
</dbReference>
<dbReference type="InterPro" id="IPR006860">
    <property type="entry name" value="FecR"/>
</dbReference>
<sequence>MEAAGWVERMRDAPHAATARACAAWRASSPAHAEAFARAQAAREAAQQCAPAPALLALRHEAVARAALARPPRRRLALAAGALLLAGGPLAAWTIERIARPPEPPAFTRSVRTGIGERAAVTLPDGSRITLDTASRLSVRYQGGRRSVALDGQGWFEVRPGAEPLIVSAGGRTLSVDPGAFDIRTDPAGLRALAVDGGLTIDGTRIGTGQMLLTRADEAIVARPRNLVPLTGWRQGLLQFEDVPLAEAVAEFNRYRHRPIRLADPAAARLRLSGSFRTAEGPAFVDALVAGFPVRVKQDSPDAIVLASR</sequence>
<dbReference type="Proteomes" id="UP001056937">
    <property type="component" value="Chromosome 2"/>
</dbReference>
<proteinExistence type="predicted"/>
<feature type="domain" description="FecR N-terminal" evidence="2">
    <location>
        <begin position="2"/>
        <end position="41"/>
    </location>
</feature>
<accession>A0ABY4XEC0</accession>
<dbReference type="Gene3D" id="2.60.120.1440">
    <property type="match status" value="1"/>
</dbReference>
<dbReference type="PANTHER" id="PTHR30273:SF2">
    <property type="entry name" value="PROTEIN FECR"/>
    <property type="match status" value="1"/>
</dbReference>
<dbReference type="Pfam" id="PF04773">
    <property type="entry name" value="FecR"/>
    <property type="match status" value="1"/>
</dbReference>
<evidence type="ECO:0000313" key="3">
    <source>
        <dbReference type="EMBL" id="USI75066.1"/>
    </source>
</evidence>
<evidence type="ECO:0000259" key="2">
    <source>
        <dbReference type="Pfam" id="PF16220"/>
    </source>
</evidence>
<dbReference type="InterPro" id="IPR012373">
    <property type="entry name" value="Ferrdict_sens_TM"/>
</dbReference>
<protein>
    <submittedName>
        <fullName evidence="3">FecR domain-containing protein</fullName>
    </submittedName>
</protein>
<dbReference type="Gene3D" id="3.55.50.30">
    <property type="match status" value="1"/>
</dbReference>
<reference evidence="3" key="1">
    <citation type="journal article" date="2022" name="Toxins">
        <title>Genomic Analysis of Sphingopyxis sp. USTB-05 for Biodegrading Cyanobacterial Hepatotoxins.</title>
        <authorList>
            <person name="Liu C."/>
            <person name="Xu Q."/>
            <person name="Zhao Z."/>
            <person name="Zhang H."/>
            <person name="Liu X."/>
            <person name="Yin C."/>
            <person name="Liu Y."/>
            <person name="Yan H."/>
        </authorList>
    </citation>
    <scope>NUCLEOTIDE SEQUENCE</scope>
    <source>
        <strain evidence="3">NBD5</strain>
    </source>
</reference>
<dbReference type="Pfam" id="PF16220">
    <property type="entry name" value="DUF4880"/>
    <property type="match status" value="1"/>
</dbReference>
<dbReference type="InterPro" id="IPR032623">
    <property type="entry name" value="FecR_N"/>
</dbReference>
<evidence type="ECO:0000259" key="1">
    <source>
        <dbReference type="Pfam" id="PF04773"/>
    </source>
</evidence>